<dbReference type="Proteomes" id="UP000436482">
    <property type="component" value="Unassembled WGS sequence"/>
</dbReference>
<protein>
    <submittedName>
        <fullName evidence="2">Oxidoreductase</fullName>
    </submittedName>
</protein>
<dbReference type="Gene3D" id="3.30.360.10">
    <property type="entry name" value="Dihydrodipicolinate Reductase, domain 2"/>
    <property type="match status" value="1"/>
</dbReference>
<dbReference type="InterPro" id="IPR004104">
    <property type="entry name" value="Gfo/Idh/MocA-like_OxRdtase_C"/>
</dbReference>
<feature type="non-terminal residue" evidence="2">
    <location>
        <position position="1"/>
    </location>
</feature>
<sequence>GIDQQETSLKANIMPGEPGFAADDSVGVLEYVNDEGVTVREEMKPEMGDYGRVYDALYQTITHGAPNYVKESEVLTNLEILERGFEQASPSTVTLAK</sequence>
<evidence type="ECO:0000313" key="2">
    <source>
        <dbReference type="EMBL" id="MWR91172.1"/>
    </source>
</evidence>
<comment type="caution">
    <text evidence="2">The sequence shown here is derived from an EMBL/GenBank/DDBJ whole genome shotgun (WGS) entry which is preliminary data.</text>
</comment>
<reference evidence="2 3" key="1">
    <citation type="submission" date="2019-12" db="EMBL/GenBank/DDBJ databases">
        <title>Enteriobacteria Tanzani isolates_8377-8380.</title>
        <authorList>
            <person name="Subbiah M."/>
            <person name="Call D."/>
        </authorList>
    </citation>
    <scope>NUCLEOTIDE SEQUENCE [LARGE SCALE GENOMIC DNA]</scope>
    <source>
        <strain evidence="2 3">8379wE6</strain>
    </source>
</reference>
<evidence type="ECO:0000259" key="1">
    <source>
        <dbReference type="Pfam" id="PF02894"/>
    </source>
</evidence>
<dbReference type="Pfam" id="PF02894">
    <property type="entry name" value="GFO_IDH_MocA_C"/>
    <property type="match status" value="1"/>
</dbReference>
<dbReference type="AlphaFoldDB" id="A0A6N8NLJ3"/>
<accession>A0A6N8NLJ3</accession>
<gene>
    <name evidence="2" type="ORF">GP979_23235</name>
</gene>
<evidence type="ECO:0000313" key="3">
    <source>
        <dbReference type="Proteomes" id="UP000436482"/>
    </source>
</evidence>
<organism evidence="2 3">
    <name type="scientific">Escherichia coli</name>
    <dbReference type="NCBI Taxonomy" id="562"/>
    <lineage>
        <taxon>Bacteria</taxon>
        <taxon>Pseudomonadati</taxon>
        <taxon>Pseudomonadota</taxon>
        <taxon>Gammaproteobacteria</taxon>
        <taxon>Enterobacterales</taxon>
        <taxon>Enterobacteriaceae</taxon>
        <taxon>Escherichia</taxon>
    </lineage>
</organism>
<dbReference type="EMBL" id="WTQQ01000742">
    <property type="protein sequence ID" value="MWR91172.1"/>
    <property type="molecule type" value="Genomic_DNA"/>
</dbReference>
<feature type="domain" description="Gfo/Idh/MocA-like oxidoreductase C-terminal" evidence="1">
    <location>
        <begin position="2"/>
        <end position="92"/>
    </location>
</feature>
<name>A0A6N8NLJ3_ECOLX</name>
<proteinExistence type="predicted"/>